<organism evidence="5 6">
    <name type="scientific">Roseibaca calidilacus</name>
    <dbReference type="NCBI Taxonomy" id="1666912"/>
    <lineage>
        <taxon>Bacteria</taxon>
        <taxon>Pseudomonadati</taxon>
        <taxon>Pseudomonadota</taxon>
        <taxon>Alphaproteobacteria</taxon>
        <taxon>Rhodobacterales</taxon>
        <taxon>Paracoccaceae</taxon>
        <taxon>Roseinatronobacter</taxon>
    </lineage>
</organism>
<dbReference type="InterPro" id="IPR006311">
    <property type="entry name" value="TAT_signal"/>
</dbReference>
<dbReference type="EMBL" id="LJSG01000013">
    <property type="protein sequence ID" value="KPP91847.1"/>
    <property type="molecule type" value="Genomic_DNA"/>
</dbReference>
<name>A0A0P7YNA1_9RHOB</name>
<dbReference type="STRING" id="1666912.Ga0058931_2361"/>
<evidence type="ECO:0000256" key="2">
    <source>
        <dbReference type="ARBA" id="ARBA00022801"/>
    </source>
</evidence>
<reference evidence="4 7" key="2">
    <citation type="submission" date="2016-01" db="EMBL/GenBank/DDBJ databases">
        <authorList>
            <person name="Varghese N."/>
        </authorList>
    </citation>
    <scope>NUCLEOTIDE SEQUENCE [LARGE SCALE GENOMIC DNA]</scope>
    <source>
        <strain evidence="4 7">HL-91</strain>
    </source>
</reference>
<gene>
    <name evidence="5" type="primary">dacB</name>
    <name evidence="4" type="ORF">Ga0058931_2361</name>
    <name evidence="5" type="ORF">HLUCCA05_01650</name>
</gene>
<proteinExistence type="inferred from homology"/>
<comment type="caution">
    <text evidence="5">The sequence shown here is derived from an EMBL/GenBank/DDBJ whole genome shotgun (WGS) entry which is preliminary data.</text>
</comment>
<dbReference type="Pfam" id="PF02113">
    <property type="entry name" value="Peptidase_S13"/>
    <property type="match status" value="1"/>
</dbReference>
<dbReference type="EC" id="3.4.16.4" evidence="5"/>
<dbReference type="Gene3D" id="3.50.80.20">
    <property type="entry name" value="D-Ala-D-Ala carboxypeptidase C, peptidase S13"/>
    <property type="match status" value="1"/>
</dbReference>
<keyword evidence="7" id="KW-1185">Reference proteome</keyword>
<comment type="similarity">
    <text evidence="1">Belongs to the peptidase S13 family.</text>
</comment>
<protein>
    <submittedName>
        <fullName evidence="4">D-alanyl-D-alanine carboxypeptidase / D-alanyl-D-alanine-endopeptidase (Penicillin-binding protein 4)</fullName>
    </submittedName>
    <submittedName>
        <fullName evidence="5">D-alanyl-D-alanine carboxypeptidase/D-alanyl-D-alanine-endopeptidase</fullName>
        <ecNumber evidence="5">3.4.16.4</ecNumber>
    </submittedName>
</protein>
<dbReference type="SUPFAM" id="SSF56601">
    <property type="entry name" value="beta-lactamase/transpeptidase-like"/>
    <property type="match status" value="1"/>
</dbReference>
<dbReference type="Proteomes" id="UP000050413">
    <property type="component" value="Unassembled WGS sequence"/>
</dbReference>
<evidence type="ECO:0000313" key="7">
    <source>
        <dbReference type="Proteomes" id="UP000182045"/>
    </source>
</evidence>
<evidence type="ECO:0000313" key="5">
    <source>
        <dbReference type="EMBL" id="KPP91847.1"/>
    </source>
</evidence>
<keyword evidence="2 5" id="KW-0378">Hydrolase</keyword>
<accession>A0A0P7YNA1</accession>
<dbReference type="GO" id="GO:0000270">
    <property type="term" value="P:peptidoglycan metabolic process"/>
    <property type="evidence" value="ECO:0007669"/>
    <property type="project" value="TreeGrafter"/>
</dbReference>
<dbReference type="Proteomes" id="UP000182045">
    <property type="component" value="Unassembled WGS sequence"/>
</dbReference>
<feature type="chain" id="PRO_5010157842" evidence="3">
    <location>
        <begin position="28"/>
        <end position="489"/>
    </location>
</feature>
<dbReference type="OrthoDB" id="5372081at2"/>
<evidence type="ECO:0000313" key="6">
    <source>
        <dbReference type="Proteomes" id="UP000050413"/>
    </source>
</evidence>
<dbReference type="NCBIfam" id="TIGR00666">
    <property type="entry name" value="PBP4"/>
    <property type="match status" value="1"/>
</dbReference>
<dbReference type="PANTHER" id="PTHR30023">
    <property type="entry name" value="D-ALANYL-D-ALANINE CARBOXYPEPTIDASE"/>
    <property type="match status" value="1"/>
</dbReference>
<dbReference type="EMBL" id="FBYC01000004">
    <property type="protein sequence ID" value="CUX82416.1"/>
    <property type="molecule type" value="Genomic_DNA"/>
</dbReference>
<dbReference type="RefSeq" id="WP_072247671.1">
    <property type="nucleotide sequence ID" value="NZ_FBYC01000004.1"/>
</dbReference>
<dbReference type="GO" id="GO:0009002">
    <property type="term" value="F:serine-type D-Ala-D-Ala carboxypeptidase activity"/>
    <property type="evidence" value="ECO:0007669"/>
    <property type="project" value="UniProtKB-EC"/>
</dbReference>
<dbReference type="InterPro" id="IPR012338">
    <property type="entry name" value="Beta-lactam/transpept-like"/>
</dbReference>
<evidence type="ECO:0000256" key="3">
    <source>
        <dbReference type="SAM" id="SignalP"/>
    </source>
</evidence>
<dbReference type="PRINTS" id="PR00922">
    <property type="entry name" value="DADACBPTASE3"/>
</dbReference>
<dbReference type="PROSITE" id="PS51318">
    <property type="entry name" value="TAT"/>
    <property type="match status" value="1"/>
</dbReference>
<dbReference type="Gene3D" id="3.40.710.10">
    <property type="entry name" value="DD-peptidase/beta-lactamase superfamily"/>
    <property type="match status" value="2"/>
</dbReference>
<dbReference type="InterPro" id="IPR000667">
    <property type="entry name" value="Peptidase_S13"/>
</dbReference>
<dbReference type="PATRIC" id="fig|1666912.4.peg.1479"/>
<evidence type="ECO:0000256" key="1">
    <source>
        <dbReference type="ARBA" id="ARBA00006096"/>
    </source>
</evidence>
<keyword evidence="5" id="KW-0121">Carboxypeptidase</keyword>
<dbReference type="GO" id="GO:0006508">
    <property type="term" value="P:proteolysis"/>
    <property type="evidence" value="ECO:0007669"/>
    <property type="project" value="InterPro"/>
</dbReference>
<keyword evidence="5" id="KW-0645">Protease</keyword>
<dbReference type="PANTHER" id="PTHR30023:SF0">
    <property type="entry name" value="PENICILLIN-SENSITIVE CARBOXYPEPTIDASE A"/>
    <property type="match status" value="1"/>
</dbReference>
<reference evidence="5 6" key="1">
    <citation type="submission" date="2015-09" db="EMBL/GenBank/DDBJ databases">
        <title>Identification and resolution of microdiversity through metagenomic sequencing of parallel consortia.</title>
        <authorList>
            <person name="Nelson W.C."/>
            <person name="Romine M.F."/>
            <person name="Lindemann S.R."/>
        </authorList>
    </citation>
    <scope>NUCLEOTIDE SEQUENCE [LARGE SCALE GENOMIC DNA]</scope>
    <source>
        <strain evidence="5">HL-91</strain>
    </source>
</reference>
<sequence length="489" mass="52638">MRFQRRDLLTALAGAGVSLALPACAHAPERSLIPPPKPGQSADGIVRRAGLGGDIAYTLLDISRGTLLEGRGANTRLPPASVGKTITALYALEHLGAGYRFSTRVQATGPVKDGVLRGDLVLVGGGDPTLDTDALARLAARLVQGGLRRVEGRFLVWGGALPAIEQIADDQAPQAGYNPSVGGLNLNFNRVHFEWARQADDYRVTMDARSERFRPEVRLARMQIANRASPVYTFQMARGLEEWSVARGALGNSGSRWLPVRQPDIYAGEAFQALAAVQGLALPAPQRAGVPPQGQILAEHRSDTLADVLRAMLRFSTNLTAEAVGLRATVARGTMPTSLSASGRAMSDWARQRFGMSSLSMVDHSGLGAASRVSMADLANMFYRAAQDGQIRPLLREHPVRDGNGRPLPGQPFEVRAKTGTLYFVSALAGYMRSNSGREMAFAVCSSDLSRRAQVLGSGLDRPAGTADWARTARRMQQDLLTRWARTHI</sequence>
<dbReference type="AlphaFoldDB" id="A0A0P7YNA1"/>
<feature type="signal peptide" evidence="3">
    <location>
        <begin position="1"/>
        <end position="27"/>
    </location>
</feature>
<evidence type="ECO:0000313" key="4">
    <source>
        <dbReference type="EMBL" id="CUX82416.1"/>
    </source>
</evidence>
<keyword evidence="3" id="KW-0732">Signal</keyword>